<proteinExistence type="predicted"/>
<evidence type="ECO:0000313" key="3">
    <source>
        <dbReference type="Proteomes" id="UP000468735"/>
    </source>
</evidence>
<reference evidence="2 3" key="1">
    <citation type="submission" date="2019-09" db="EMBL/GenBank/DDBJ databases">
        <title>Actinomadura physcomitrii sp. nov., a novel actinomycete isolated from moss [Physcomitrium sphaericum (Ludw) Fuernr].</title>
        <authorList>
            <person name="Zhuang X."/>
            <person name="Liu C."/>
        </authorList>
    </citation>
    <scope>NUCLEOTIDE SEQUENCE [LARGE SCALE GENOMIC DNA]</scope>
    <source>
        <strain evidence="2 3">HMC1</strain>
    </source>
</reference>
<evidence type="ECO:0000313" key="2">
    <source>
        <dbReference type="EMBL" id="KAB2344911.1"/>
    </source>
</evidence>
<dbReference type="InterPro" id="IPR049244">
    <property type="entry name" value="DUF6879"/>
</dbReference>
<organism evidence="2 3">
    <name type="scientific">Actinomadura rudentiformis</name>
    <dbReference type="NCBI Taxonomy" id="359158"/>
    <lineage>
        <taxon>Bacteria</taxon>
        <taxon>Bacillati</taxon>
        <taxon>Actinomycetota</taxon>
        <taxon>Actinomycetes</taxon>
        <taxon>Streptosporangiales</taxon>
        <taxon>Thermomonosporaceae</taxon>
        <taxon>Actinomadura</taxon>
    </lineage>
</organism>
<comment type="caution">
    <text evidence="2">The sequence shown here is derived from an EMBL/GenBank/DDBJ whole genome shotgun (WGS) entry which is preliminary data.</text>
</comment>
<evidence type="ECO:0000259" key="1">
    <source>
        <dbReference type="Pfam" id="PF21806"/>
    </source>
</evidence>
<sequence>MELISVQRRSELIAGARTSLKLELRDNYAADAESLAAWRRGGAAEARKLVQPYADQLAPKISAGEKVLRRVKILSEPPSEYMRHALDVAGALVDAGEDIRWLPRRLASTLLLPGNDFFILDSQLVIFNVLDGEDSRAEQQLYTAPDVVDRCQAAFDAAWELAVPHHDYR</sequence>
<gene>
    <name evidence="2" type="ORF">F8566_30440</name>
</gene>
<dbReference type="AlphaFoldDB" id="A0A6H9YPZ3"/>
<dbReference type="EMBL" id="WBMT01000015">
    <property type="protein sequence ID" value="KAB2344911.1"/>
    <property type="molecule type" value="Genomic_DNA"/>
</dbReference>
<feature type="domain" description="DUF6879" evidence="1">
    <location>
        <begin position="16"/>
        <end position="169"/>
    </location>
</feature>
<dbReference type="RefSeq" id="WP_151565279.1">
    <property type="nucleotide sequence ID" value="NZ_WBMT01000015.1"/>
</dbReference>
<dbReference type="OrthoDB" id="4562627at2"/>
<dbReference type="Pfam" id="PF21806">
    <property type="entry name" value="DUF6879"/>
    <property type="match status" value="1"/>
</dbReference>
<protein>
    <recommendedName>
        <fullName evidence="1">DUF6879 domain-containing protein</fullName>
    </recommendedName>
</protein>
<name>A0A6H9YPZ3_9ACTN</name>
<dbReference type="Proteomes" id="UP000468735">
    <property type="component" value="Unassembled WGS sequence"/>
</dbReference>
<keyword evidence="3" id="KW-1185">Reference proteome</keyword>
<accession>A0A6H9YPZ3</accession>